<protein>
    <recommendedName>
        <fullName evidence="2">DUF1707 domain-containing protein</fullName>
    </recommendedName>
</protein>
<comment type="caution">
    <text evidence="3">The sequence shown here is derived from an EMBL/GenBank/DDBJ whole genome shotgun (WGS) entry which is preliminary data.</text>
</comment>
<feature type="domain" description="DUF1707" evidence="2">
    <location>
        <begin position="8"/>
        <end position="60"/>
    </location>
</feature>
<keyword evidence="4" id="KW-1185">Reference proteome</keyword>
<organism evidence="3 4">
    <name type="scientific">Actinokineospora bangkokensis</name>
    <dbReference type="NCBI Taxonomy" id="1193682"/>
    <lineage>
        <taxon>Bacteria</taxon>
        <taxon>Bacillati</taxon>
        <taxon>Actinomycetota</taxon>
        <taxon>Actinomycetes</taxon>
        <taxon>Pseudonocardiales</taxon>
        <taxon>Pseudonocardiaceae</taxon>
        <taxon>Actinokineospora</taxon>
    </lineage>
</organism>
<dbReference type="AlphaFoldDB" id="A0A1Q9LEP7"/>
<evidence type="ECO:0000313" key="4">
    <source>
        <dbReference type="Proteomes" id="UP000186040"/>
    </source>
</evidence>
<evidence type="ECO:0000256" key="1">
    <source>
        <dbReference type="SAM" id="Phobius"/>
    </source>
</evidence>
<name>A0A1Q9LEP7_9PSEU</name>
<dbReference type="EMBL" id="MKQR01000026">
    <property type="protein sequence ID" value="OLR90490.1"/>
    <property type="molecule type" value="Genomic_DNA"/>
</dbReference>
<dbReference type="PANTHER" id="PTHR40763">
    <property type="entry name" value="MEMBRANE PROTEIN-RELATED"/>
    <property type="match status" value="1"/>
</dbReference>
<feature type="transmembrane region" description="Helical" evidence="1">
    <location>
        <begin position="87"/>
        <end position="120"/>
    </location>
</feature>
<keyword evidence="1" id="KW-0472">Membrane</keyword>
<keyword evidence="1" id="KW-0812">Transmembrane</keyword>
<keyword evidence="1" id="KW-1133">Transmembrane helix</keyword>
<evidence type="ECO:0000313" key="3">
    <source>
        <dbReference type="EMBL" id="OLR90490.1"/>
    </source>
</evidence>
<reference evidence="3 4" key="1">
    <citation type="submission" date="2016-10" db="EMBL/GenBank/DDBJ databases">
        <title>The Draft Genome Sequence of Actinokineospora bangkokensis 44EHWT reveals the biosynthetic pathway of antifungal compounds Thailandins with unusual extender unit butylmalonyl-CoA.</title>
        <authorList>
            <person name="Greule A."/>
            <person name="Intra B."/>
            <person name="Flemming S."/>
            <person name="Rommel M.G."/>
            <person name="Panbangred W."/>
            <person name="Bechthold A."/>
        </authorList>
    </citation>
    <scope>NUCLEOTIDE SEQUENCE [LARGE SCALE GENOMIC DNA]</scope>
    <source>
        <strain evidence="3 4">44EHW</strain>
    </source>
</reference>
<proteinExistence type="predicted"/>
<dbReference type="RefSeq" id="WP_075977165.1">
    <property type="nucleotide sequence ID" value="NZ_MKQR01000026.1"/>
</dbReference>
<dbReference type="STRING" id="1193682.BJP25_28045"/>
<dbReference type="InterPro" id="IPR012551">
    <property type="entry name" value="DUF1707_SHOCT-like"/>
</dbReference>
<accession>A0A1Q9LEP7</accession>
<sequence length="130" mass="14012">MSDPQPDLRIGDAERETALRLLGEHMAAGRLDVEEYGDRSATATTARTRGDLLALFSDLPEPKPRFDAPARAPHPGRLARRPGPPVALAPVLLALMITLVIATKGLALPFLIAPLMWLAAARGRHWGGRP</sequence>
<gene>
    <name evidence="3" type="ORF">BJP25_28045</name>
</gene>
<evidence type="ECO:0000259" key="2">
    <source>
        <dbReference type="Pfam" id="PF08044"/>
    </source>
</evidence>
<dbReference type="PANTHER" id="PTHR40763:SF5">
    <property type="entry name" value="MEMBRANE PROTEIN"/>
    <property type="match status" value="1"/>
</dbReference>
<dbReference type="Proteomes" id="UP000186040">
    <property type="component" value="Unassembled WGS sequence"/>
</dbReference>
<dbReference type="Pfam" id="PF08044">
    <property type="entry name" value="DUF1707"/>
    <property type="match status" value="1"/>
</dbReference>